<organism evidence="3 4">
    <name type="scientific">Oryza meyeriana var. granulata</name>
    <dbReference type="NCBI Taxonomy" id="110450"/>
    <lineage>
        <taxon>Eukaryota</taxon>
        <taxon>Viridiplantae</taxon>
        <taxon>Streptophyta</taxon>
        <taxon>Embryophyta</taxon>
        <taxon>Tracheophyta</taxon>
        <taxon>Spermatophyta</taxon>
        <taxon>Magnoliopsida</taxon>
        <taxon>Liliopsida</taxon>
        <taxon>Poales</taxon>
        <taxon>Poaceae</taxon>
        <taxon>BOP clade</taxon>
        <taxon>Oryzoideae</taxon>
        <taxon>Oryzeae</taxon>
        <taxon>Oryzinae</taxon>
        <taxon>Oryza</taxon>
        <taxon>Oryza meyeriana</taxon>
    </lineage>
</organism>
<comment type="caution">
    <text evidence="3">The sequence shown here is derived from an EMBL/GenBank/DDBJ whole genome shotgun (WGS) entry which is preliminary data.</text>
</comment>
<proteinExistence type="predicted"/>
<feature type="compositionally biased region" description="Basic and acidic residues" evidence="1">
    <location>
        <begin position="252"/>
        <end position="263"/>
    </location>
</feature>
<feature type="compositionally biased region" description="Low complexity" evidence="1">
    <location>
        <begin position="1"/>
        <end position="12"/>
    </location>
</feature>
<reference evidence="3 4" key="1">
    <citation type="submission" date="2019-11" db="EMBL/GenBank/DDBJ databases">
        <title>Whole genome sequence of Oryza granulata.</title>
        <authorList>
            <person name="Li W."/>
        </authorList>
    </citation>
    <scope>NUCLEOTIDE SEQUENCE [LARGE SCALE GENOMIC DNA]</scope>
    <source>
        <strain evidence="4">cv. Menghai</strain>
        <tissue evidence="3">Leaf</tissue>
    </source>
</reference>
<gene>
    <name evidence="3" type="ORF">E2562_006994</name>
</gene>
<feature type="region of interest" description="Disordered" evidence="1">
    <location>
        <begin position="1"/>
        <end position="66"/>
    </location>
</feature>
<sequence length="535" mass="58882">MVAATNPAAAAPKKMLEEATGVEGDSGEDGSPAAQMAVESGADSTAAESDDGTAGLRGTRKKLDNKNGLSLVMGRTTHHKKMKKLHHEIKRGDPKKIYPLSSFSIDCKGDVCKGDTILFKQKVFKKRKGKQDTQCIGRRTIAGKVVKEKYTKKRQLHNFTIMVLWSEGVNNLPALHQLIISGHQLYRFMTWRQPWHNDAVRLEVLKEKHERGNAARWIRALRISSSGGSVYGKNTRSRRKCRAQLEGLHCRDKITSGKRRANESADYNQRRKRPKKEQNQLFSAQICTESSKPDPNSDTLTDHIVLHKDNNPSDGSTPCSEEPLSSETDKRCSEESLSCEAENNRTGGVTGSQQNCTVGHRHTQSKGKCMNSPASCMQGFHRKSNQMQLPLSSNIACHSQITATFGQNTALGSNHSPFKVGSASSSVTHMPSNYPVYCPVQPLFCPLIPGLPPLNQISNHSLLHACGAPVACLNLSLPPANGVVSYFPSDLMGSRVRPSVTFSPFNMPGRFHHPNPGAGLMPYFRFLGSNNDFPW</sequence>
<dbReference type="Proteomes" id="UP000479710">
    <property type="component" value="Unassembled WGS sequence"/>
</dbReference>
<keyword evidence="4" id="KW-1185">Reference proteome</keyword>
<evidence type="ECO:0000313" key="3">
    <source>
        <dbReference type="EMBL" id="KAF0921430.1"/>
    </source>
</evidence>
<evidence type="ECO:0000256" key="1">
    <source>
        <dbReference type="SAM" id="MobiDB-lite"/>
    </source>
</evidence>
<accession>A0A6G1E9H4</accession>
<feature type="compositionally biased region" description="Polar residues" evidence="1">
    <location>
        <begin position="279"/>
        <end position="299"/>
    </location>
</feature>
<feature type="compositionally biased region" description="Basic and acidic residues" evidence="1">
    <location>
        <begin position="300"/>
        <end position="311"/>
    </location>
</feature>
<dbReference type="Pfam" id="PF24766">
    <property type="entry name" value="DUF7699"/>
    <property type="match status" value="1"/>
</dbReference>
<dbReference type="AlphaFoldDB" id="A0A6G1E9H4"/>
<protein>
    <recommendedName>
        <fullName evidence="2">DUF7699 domain-containing protein</fullName>
    </recommendedName>
</protein>
<feature type="region of interest" description="Disordered" evidence="1">
    <location>
        <begin position="252"/>
        <end position="333"/>
    </location>
</feature>
<dbReference type="InterPro" id="IPR056116">
    <property type="entry name" value="DUF7699"/>
</dbReference>
<dbReference type="PANTHER" id="PTHR35323">
    <property type="entry name" value="SAP DOMAIN-CONTAINING PROTEIN"/>
    <property type="match status" value="1"/>
</dbReference>
<evidence type="ECO:0000259" key="2">
    <source>
        <dbReference type="Pfam" id="PF24766"/>
    </source>
</evidence>
<feature type="compositionally biased region" description="Polar residues" evidence="1">
    <location>
        <begin position="312"/>
        <end position="326"/>
    </location>
</feature>
<name>A0A6G1E9H4_9ORYZ</name>
<dbReference type="EMBL" id="SPHZ02000004">
    <property type="protein sequence ID" value="KAF0921430.1"/>
    <property type="molecule type" value="Genomic_DNA"/>
</dbReference>
<feature type="domain" description="DUF7699" evidence="2">
    <location>
        <begin position="112"/>
        <end position="195"/>
    </location>
</feature>
<dbReference type="PANTHER" id="PTHR35323:SF2">
    <property type="entry name" value="SAP DOMAIN-CONTAINING PROTEIN"/>
    <property type="match status" value="1"/>
</dbReference>
<evidence type="ECO:0000313" key="4">
    <source>
        <dbReference type="Proteomes" id="UP000479710"/>
    </source>
</evidence>
<dbReference type="OrthoDB" id="690722at2759"/>